<dbReference type="RefSeq" id="YP_009818514.1">
    <property type="nucleotide sequence ID" value="NC_048139.1"/>
</dbReference>
<protein>
    <submittedName>
        <fullName evidence="2">Uncharacterized protein</fullName>
    </submittedName>
</protein>
<name>A0A3S9U8W5_9CAUD</name>
<keyword evidence="3" id="KW-1185">Reference proteome</keyword>
<evidence type="ECO:0000256" key="1">
    <source>
        <dbReference type="SAM" id="Phobius"/>
    </source>
</evidence>
<evidence type="ECO:0000313" key="2">
    <source>
        <dbReference type="EMBL" id="AZS06718.1"/>
    </source>
</evidence>
<accession>A0A3S9U8W5</accession>
<keyword evidence="1" id="KW-0472">Membrane</keyword>
<dbReference type="EMBL" id="MK279841">
    <property type="protein sequence ID" value="AZS06718.1"/>
    <property type="molecule type" value="Genomic_DNA"/>
</dbReference>
<proteinExistence type="predicted"/>
<sequence length="75" mass="8488">MILILVGSAVVWALVTTSTGGNWQAGLVVAGVVFCTTMGGMRRRREELHREERAQAAREVMDALYAPEPRRRWFR</sequence>
<keyword evidence="1" id="KW-0812">Transmembrane</keyword>
<dbReference type="GeneID" id="55009857"/>
<organism evidence="2 3">
    <name type="scientific">Streptomyces phage Hiyaa</name>
    <dbReference type="NCBI Taxonomy" id="2499072"/>
    <lineage>
        <taxon>Viruses</taxon>
        <taxon>Duplodnaviria</taxon>
        <taxon>Heunggongvirae</taxon>
        <taxon>Uroviricota</taxon>
        <taxon>Caudoviricetes</taxon>
        <taxon>Hiyaavirus</taxon>
        <taxon>Hiyaavirus hiyaa</taxon>
    </lineage>
</organism>
<feature type="transmembrane region" description="Helical" evidence="1">
    <location>
        <begin position="23"/>
        <end position="41"/>
    </location>
</feature>
<evidence type="ECO:0000313" key="3">
    <source>
        <dbReference type="Proteomes" id="UP000287372"/>
    </source>
</evidence>
<gene>
    <name evidence="2" type="primary">79</name>
    <name evidence="2" type="ORF">SEA_HIYAA_79</name>
</gene>
<keyword evidence="1" id="KW-1133">Transmembrane helix</keyword>
<dbReference type="Proteomes" id="UP000287372">
    <property type="component" value="Segment"/>
</dbReference>
<dbReference type="KEGG" id="vg:55009857"/>
<reference evidence="2 3" key="1">
    <citation type="submission" date="2018-12" db="EMBL/GenBank/DDBJ databases">
        <authorList>
            <person name="Lieu J.K."/>
            <person name="Tian C.Z."/>
            <person name="Hsaio W.J."/>
            <person name="Shaffer C.D."/>
            <person name="Weston-Hafer K.A."/>
            <person name="Russell D.A."/>
            <person name="Pope W.H."/>
            <person name="Jacobs-Sera D."/>
            <person name="Hendrix R.W."/>
            <person name="Hatfull G.F."/>
        </authorList>
    </citation>
    <scope>NUCLEOTIDE SEQUENCE [LARGE SCALE GENOMIC DNA]</scope>
</reference>